<sequence>MLVPFIRMCKFRIYMRSKLAKYVLKVLILCDARTSLFLDNSFTSIELAEQLKLKGLTSVGTARKTGERFLLCSCPKKDRPLHSTEFAFTKDKTLVSYFPKKNSAVVLISSMQLVKSFLNKTRSNRQRLVWMSCTRSVLLIQLDDEQVDGHWQFVNAHVVLGATKDSDNITRCDFIVSLGIDLIKRTSYTQICYQKPTKGTARNYFKNN</sequence>
<comment type="caution">
    <text evidence="2">The sequence shown here is derived from an EMBL/GenBank/DDBJ whole genome shotgun (WGS) entry which is preliminary data.</text>
</comment>
<feature type="domain" description="PiggyBac transposable element-derived protein" evidence="1">
    <location>
        <begin position="35"/>
        <end position="118"/>
    </location>
</feature>
<protein>
    <recommendedName>
        <fullName evidence="1">PiggyBac transposable element-derived protein domain-containing protein</fullName>
    </recommendedName>
</protein>
<evidence type="ECO:0000259" key="1">
    <source>
        <dbReference type="Pfam" id="PF13843"/>
    </source>
</evidence>
<dbReference type="Proteomes" id="UP001159363">
    <property type="component" value="Chromosome 5"/>
</dbReference>
<gene>
    <name evidence="2" type="ORF">PR048_016826</name>
</gene>
<keyword evidence="3" id="KW-1185">Reference proteome</keyword>
<dbReference type="EMBL" id="JARBHB010000006">
    <property type="protein sequence ID" value="KAJ8880357.1"/>
    <property type="molecule type" value="Genomic_DNA"/>
</dbReference>
<evidence type="ECO:0000313" key="2">
    <source>
        <dbReference type="EMBL" id="KAJ8880357.1"/>
    </source>
</evidence>
<proteinExistence type="predicted"/>
<accession>A0ABQ9H7V7</accession>
<dbReference type="Pfam" id="PF13843">
    <property type="entry name" value="DDE_Tnp_1_7"/>
    <property type="match status" value="1"/>
</dbReference>
<organism evidence="2 3">
    <name type="scientific">Dryococelus australis</name>
    <dbReference type="NCBI Taxonomy" id="614101"/>
    <lineage>
        <taxon>Eukaryota</taxon>
        <taxon>Metazoa</taxon>
        <taxon>Ecdysozoa</taxon>
        <taxon>Arthropoda</taxon>
        <taxon>Hexapoda</taxon>
        <taxon>Insecta</taxon>
        <taxon>Pterygota</taxon>
        <taxon>Neoptera</taxon>
        <taxon>Polyneoptera</taxon>
        <taxon>Phasmatodea</taxon>
        <taxon>Verophasmatodea</taxon>
        <taxon>Anareolatae</taxon>
        <taxon>Phasmatidae</taxon>
        <taxon>Eurycanthinae</taxon>
        <taxon>Dryococelus</taxon>
    </lineage>
</organism>
<evidence type="ECO:0000313" key="3">
    <source>
        <dbReference type="Proteomes" id="UP001159363"/>
    </source>
</evidence>
<dbReference type="InterPro" id="IPR029526">
    <property type="entry name" value="PGBD"/>
</dbReference>
<name>A0ABQ9H7V7_9NEOP</name>
<reference evidence="2 3" key="1">
    <citation type="submission" date="2023-02" db="EMBL/GenBank/DDBJ databases">
        <title>LHISI_Scaffold_Assembly.</title>
        <authorList>
            <person name="Stuart O.P."/>
            <person name="Cleave R."/>
            <person name="Magrath M.J.L."/>
            <person name="Mikheyev A.S."/>
        </authorList>
    </citation>
    <scope>NUCLEOTIDE SEQUENCE [LARGE SCALE GENOMIC DNA]</scope>
    <source>
        <strain evidence="2">Daus_M_001</strain>
        <tissue evidence="2">Leg muscle</tissue>
    </source>
</reference>